<evidence type="ECO:0000313" key="2">
    <source>
        <dbReference type="EMBL" id="ORX50727.1"/>
    </source>
</evidence>
<gene>
    <name evidence="2" type="ORF">BCR36DRAFT_412223</name>
</gene>
<dbReference type="InterPro" id="IPR011990">
    <property type="entry name" value="TPR-like_helical_dom_sf"/>
</dbReference>
<dbReference type="STRING" id="1754191.A0A1Y1VB37"/>
<dbReference type="Gene3D" id="1.25.40.10">
    <property type="entry name" value="Tetratricopeptide repeat domain"/>
    <property type="match status" value="3"/>
</dbReference>
<dbReference type="SUPFAM" id="SSF81901">
    <property type="entry name" value="HCP-like"/>
    <property type="match status" value="3"/>
</dbReference>
<dbReference type="InterPro" id="IPR006597">
    <property type="entry name" value="Sel1-like"/>
</dbReference>
<protein>
    <submittedName>
        <fullName evidence="2">HCP-like protein</fullName>
    </submittedName>
</protein>
<evidence type="ECO:0000256" key="1">
    <source>
        <dbReference type="ARBA" id="ARBA00038101"/>
    </source>
</evidence>
<proteinExistence type="inferred from homology"/>
<dbReference type="Pfam" id="PF08238">
    <property type="entry name" value="Sel1"/>
    <property type="match status" value="11"/>
</dbReference>
<dbReference type="EMBL" id="MCFH01000020">
    <property type="protein sequence ID" value="ORX50727.1"/>
    <property type="molecule type" value="Genomic_DNA"/>
</dbReference>
<sequence length="718" mass="83669">MPIKIQYIDDTYYINNKLVDTECAIQNIIKYLKNAAKIQQVSNAQYALAKLYYNNTLVPNIIENIKQIPELKCKCFDFYLNKMKNINYNNINFKNSQYEYFEEDANEDVYKNCCLCINDSFILSNNSNFTDIESNTELNPNITNGNNNDSITNDNSNNNNINNNIINSSDSFGNYTINSHDYWKQCENICNFCSIIKAFNEISAYKLCLKSAHKNNPSSQCMLGHFFKKGIKLVLINKNTNELTIDYILQKSLNESVTWYRRSAENGFPEGQYYYGSCFEEGIIVPMDYKKALYWFQLSGNNGFGLASYHLGKCYKVGYGVPINIEKSIYWIKKSAKQEFDKGQYLLGWYYETENNIEKAIYWYEKSAKLNNLDAMNNLGKCYIDGNENTSQYEKGIKWLLKAAEKGHGNAQNNLGWWIKDPNKSFYWFLKAACQGFSCSQNNVAWCYQEGCGVEKNEVLAVKWYRKAISKHNLFSKTHIGWCYQNGIGVKRNEKIAFRWYKKAAHENHVPAKEILGWCYWYGIGTTINRKKAIKLYTTIEVTHDYQLPSLDIIQQVESSYLNKKDEAFKNKSDWWFGKEAETKVKSSDMYMLGIQNKLGLNNNEKNLEEAFHWFILSASLGYEIAQFEVGMCYKDGIGTSKNLLKAKCWFEKSYERGIYEAGKILKYFYKNNKKNDDNKNNEEAQYKLKKRLIIIKLFENIKQIKTKILFKGDSLII</sequence>
<keyword evidence="3" id="KW-1185">Reference proteome</keyword>
<name>A0A1Y1VB37_9FUNG</name>
<dbReference type="SMART" id="SM00671">
    <property type="entry name" value="SEL1"/>
    <property type="match status" value="11"/>
</dbReference>
<dbReference type="OrthoDB" id="442451at2759"/>
<evidence type="ECO:0000313" key="3">
    <source>
        <dbReference type="Proteomes" id="UP000193719"/>
    </source>
</evidence>
<dbReference type="PANTHER" id="PTHR11102:SF160">
    <property type="entry name" value="ERAD-ASSOCIATED E3 UBIQUITIN-PROTEIN LIGASE COMPONENT HRD3"/>
    <property type="match status" value="1"/>
</dbReference>
<dbReference type="PANTHER" id="PTHR11102">
    <property type="entry name" value="SEL-1-LIKE PROTEIN"/>
    <property type="match status" value="1"/>
</dbReference>
<dbReference type="AlphaFoldDB" id="A0A1Y1VB37"/>
<accession>A0A1Y1VB37</accession>
<organism evidence="2 3">
    <name type="scientific">Piromyces finnis</name>
    <dbReference type="NCBI Taxonomy" id="1754191"/>
    <lineage>
        <taxon>Eukaryota</taxon>
        <taxon>Fungi</taxon>
        <taxon>Fungi incertae sedis</taxon>
        <taxon>Chytridiomycota</taxon>
        <taxon>Chytridiomycota incertae sedis</taxon>
        <taxon>Neocallimastigomycetes</taxon>
        <taxon>Neocallimastigales</taxon>
        <taxon>Neocallimastigaceae</taxon>
        <taxon>Piromyces</taxon>
    </lineage>
</organism>
<dbReference type="InterPro" id="IPR050767">
    <property type="entry name" value="Sel1_AlgK"/>
</dbReference>
<reference evidence="2 3" key="1">
    <citation type="submission" date="2016-08" db="EMBL/GenBank/DDBJ databases">
        <title>Genomes of anaerobic fungi encode conserved fungal cellulosomes for biomass hydrolysis.</title>
        <authorList>
            <consortium name="DOE Joint Genome Institute"/>
            <person name="Haitjema C.H."/>
            <person name="Gilmore S.P."/>
            <person name="Henske J.K."/>
            <person name="Solomon K.V."/>
            <person name="De Groot R."/>
            <person name="Kuo A."/>
            <person name="Mondo S.J."/>
            <person name="Salamov A.A."/>
            <person name="Labutti K."/>
            <person name="Zhao Z."/>
            <person name="Chiniquy J."/>
            <person name="Barry K."/>
            <person name="Brewer H.M."/>
            <person name="Purvine S.O."/>
            <person name="Wright A.T."/>
            <person name="Boxma B."/>
            <person name="Van Alen T."/>
            <person name="Hackstein J.H."/>
            <person name="Baker S.E."/>
            <person name="Grigoriev I.V."/>
            <person name="O'Malley M.A."/>
        </authorList>
    </citation>
    <scope>NUCLEOTIDE SEQUENCE [LARGE SCALE GENOMIC DNA]</scope>
    <source>
        <strain evidence="3">finn</strain>
    </source>
</reference>
<comment type="similarity">
    <text evidence="1">Belongs to the sel-1 family.</text>
</comment>
<dbReference type="Proteomes" id="UP000193719">
    <property type="component" value="Unassembled WGS sequence"/>
</dbReference>
<reference evidence="2 3" key="2">
    <citation type="submission" date="2016-08" db="EMBL/GenBank/DDBJ databases">
        <title>Pervasive Adenine N6-methylation of Active Genes in Fungi.</title>
        <authorList>
            <consortium name="DOE Joint Genome Institute"/>
            <person name="Mondo S.J."/>
            <person name="Dannebaum R.O."/>
            <person name="Kuo R.C."/>
            <person name="Labutti K."/>
            <person name="Haridas S."/>
            <person name="Kuo A."/>
            <person name="Salamov A."/>
            <person name="Ahrendt S.R."/>
            <person name="Lipzen A."/>
            <person name="Sullivan W."/>
            <person name="Andreopoulos W.B."/>
            <person name="Clum A."/>
            <person name="Lindquist E."/>
            <person name="Daum C."/>
            <person name="Ramamoorthy G.K."/>
            <person name="Gryganskyi A."/>
            <person name="Culley D."/>
            <person name="Magnuson J.K."/>
            <person name="James T.Y."/>
            <person name="O'Malley M.A."/>
            <person name="Stajich J.E."/>
            <person name="Spatafora J.W."/>
            <person name="Visel A."/>
            <person name="Grigoriev I.V."/>
        </authorList>
    </citation>
    <scope>NUCLEOTIDE SEQUENCE [LARGE SCALE GENOMIC DNA]</scope>
    <source>
        <strain evidence="3">finn</strain>
    </source>
</reference>
<comment type="caution">
    <text evidence="2">The sequence shown here is derived from an EMBL/GenBank/DDBJ whole genome shotgun (WGS) entry which is preliminary data.</text>
</comment>